<reference evidence="2 3" key="1">
    <citation type="journal article" date="2021" name="Nat. Plants">
        <title>The Taxus genome provides insights into paclitaxel biosynthesis.</title>
        <authorList>
            <person name="Xiong X."/>
            <person name="Gou J."/>
            <person name="Liao Q."/>
            <person name="Li Y."/>
            <person name="Zhou Q."/>
            <person name="Bi G."/>
            <person name="Li C."/>
            <person name="Du R."/>
            <person name="Wang X."/>
            <person name="Sun T."/>
            <person name="Guo L."/>
            <person name="Liang H."/>
            <person name="Lu P."/>
            <person name="Wu Y."/>
            <person name="Zhang Z."/>
            <person name="Ro D.K."/>
            <person name="Shang Y."/>
            <person name="Huang S."/>
            <person name="Yan J."/>
        </authorList>
    </citation>
    <scope>NUCLEOTIDE SEQUENCE [LARGE SCALE GENOMIC DNA]</scope>
    <source>
        <strain evidence="2">Ta-2019</strain>
    </source>
</reference>
<gene>
    <name evidence="2" type="ORF">KI387_013802</name>
</gene>
<proteinExistence type="predicted"/>
<feature type="non-terminal residue" evidence="2">
    <location>
        <position position="51"/>
    </location>
</feature>
<evidence type="ECO:0000313" key="3">
    <source>
        <dbReference type="Proteomes" id="UP000824469"/>
    </source>
</evidence>
<evidence type="ECO:0000313" key="2">
    <source>
        <dbReference type="EMBL" id="KAH9302219.1"/>
    </source>
</evidence>
<dbReference type="EMBL" id="JAHRHJ020000009">
    <property type="protein sequence ID" value="KAH9302219.1"/>
    <property type="molecule type" value="Genomic_DNA"/>
</dbReference>
<name>A0AA38CTA2_TAXCH</name>
<evidence type="ECO:0000256" key="1">
    <source>
        <dbReference type="SAM" id="MobiDB-lite"/>
    </source>
</evidence>
<dbReference type="AlphaFoldDB" id="A0AA38CTA2"/>
<accession>A0AA38CTA2</accession>
<feature type="non-terminal residue" evidence="2">
    <location>
        <position position="1"/>
    </location>
</feature>
<sequence length="51" mass="5787">RERVEKGNESISRSTEHEGKKKMFDGLWLMEDQESGVKTHMLESIPSLGAP</sequence>
<feature type="region of interest" description="Disordered" evidence="1">
    <location>
        <begin position="1"/>
        <end position="22"/>
    </location>
</feature>
<dbReference type="Proteomes" id="UP000824469">
    <property type="component" value="Unassembled WGS sequence"/>
</dbReference>
<protein>
    <submittedName>
        <fullName evidence="2">Uncharacterized protein</fullName>
    </submittedName>
</protein>
<keyword evidence="3" id="KW-1185">Reference proteome</keyword>
<comment type="caution">
    <text evidence="2">The sequence shown here is derived from an EMBL/GenBank/DDBJ whole genome shotgun (WGS) entry which is preliminary data.</text>
</comment>
<organism evidence="2 3">
    <name type="scientific">Taxus chinensis</name>
    <name type="common">Chinese yew</name>
    <name type="synonym">Taxus wallichiana var. chinensis</name>
    <dbReference type="NCBI Taxonomy" id="29808"/>
    <lineage>
        <taxon>Eukaryota</taxon>
        <taxon>Viridiplantae</taxon>
        <taxon>Streptophyta</taxon>
        <taxon>Embryophyta</taxon>
        <taxon>Tracheophyta</taxon>
        <taxon>Spermatophyta</taxon>
        <taxon>Pinopsida</taxon>
        <taxon>Pinidae</taxon>
        <taxon>Conifers II</taxon>
        <taxon>Cupressales</taxon>
        <taxon>Taxaceae</taxon>
        <taxon>Taxus</taxon>
    </lineage>
</organism>